<organism evidence="2 3">
    <name type="scientific">Chloracidobacterium sp. N</name>
    <dbReference type="NCBI Taxonomy" id="2821540"/>
    <lineage>
        <taxon>Bacteria</taxon>
        <taxon>Pseudomonadati</taxon>
        <taxon>Acidobacteriota</taxon>
        <taxon>Terriglobia</taxon>
        <taxon>Terriglobales</taxon>
        <taxon>Acidobacteriaceae</taxon>
        <taxon>Chloracidobacterium</taxon>
        <taxon>Chloracidobacterium aggregatum</taxon>
    </lineage>
</organism>
<dbReference type="PANTHER" id="PTHR40082:SF1">
    <property type="entry name" value="BLR5956 PROTEIN"/>
    <property type="match status" value="1"/>
</dbReference>
<dbReference type="EMBL" id="CP072642">
    <property type="protein sequence ID" value="QUV92987.1"/>
    <property type="molecule type" value="Genomic_DNA"/>
</dbReference>
<name>A0ABX8AXE8_9BACT</name>
<dbReference type="Gene3D" id="3.40.50.10090">
    <property type="match status" value="2"/>
</dbReference>
<dbReference type="InterPro" id="IPR003754">
    <property type="entry name" value="4pyrrol_synth_uPrphyn_synth"/>
</dbReference>
<dbReference type="CDD" id="cd06578">
    <property type="entry name" value="HemD"/>
    <property type="match status" value="1"/>
</dbReference>
<feature type="domain" description="Tetrapyrrole biosynthesis uroporphyrinogen III synthase" evidence="1">
    <location>
        <begin position="23"/>
        <end position="263"/>
    </location>
</feature>
<proteinExistence type="predicted"/>
<dbReference type="RefSeq" id="WP_211421413.1">
    <property type="nucleotide sequence ID" value="NZ_CP072642.1"/>
</dbReference>
<sequence length="285" mass="30118">MTQTRPLHGKHILVTRAAHQAAAFVALLEQYGAQVTALPTIAVTDPVSWQAVDTALQRLREQKAGTARHYDWIFFTSANAVKFFLNRLAFHGDGPGLLAGLRVCAIGKATAGVVRDAGLEVDLVPEHFNAEGVVESFVTFHGGQVAGLRVLQPRARMAREVLAEALTALGVTLEVVEAYQTVRADVDPALWQARLQSGAFDVVTFASPSAALQMAEAFPNIAPGALLAKTNVACIGPVTSQAVRDLGLDVAIEPPEATLPALAEAIAAYFASQPEALPPEEPTGT</sequence>
<evidence type="ECO:0000313" key="2">
    <source>
        <dbReference type="EMBL" id="QUV92987.1"/>
    </source>
</evidence>
<dbReference type="PANTHER" id="PTHR40082">
    <property type="entry name" value="BLR5956 PROTEIN"/>
    <property type="match status" value="1"/>
</dbReference>
<dbReference type="Proteomes" id="UP000677668">
    <property type="component" value="Chromosome 1"/>
</dbReference>
<dbReference type="SUPFAM" id="SSF69618">
    <property type="entry name" value="HemD-like"/>
    <property type="match status" value="1"/>
</dbReference>
<evidence type="ECO:0000259" key="1">
    <source>
        <dbReference type="Pfam" id="PF02602"/>
    </source>
</evidence>
<protein>
    <submittedName>
        <fullName evidence="2">Uroporphyrinogen-III synthase</fullName>
    </submittedName>
</protein>
<reference evidence="2 3" key="1">
    <citation type="submission" date="2021-03" db="EMBL/GenBank/DDBJ databases">
        <title>Genomic and phenotypic characterization of Chloracidobacterium isolates provides evidence for multiple species.</title>
        <authorList>
            <person name="Saini M.K."/>
            <person name="Costas A.M.G."/>
            <person name="Tank M."/>
            <person name="Bryant D.A."/>
        </authorList>
    </citation>
    <scope>NUCLEOTIDE SEQUENCE [LARGE SCALE GENOMIC DNA]</scope>
    <source>
        <strain evidence="2 3">N</strain>
    </source>
</reference>
<dbReference type="Pfam" id="PF02602">
    <property type="entry name" value="HEM4"/>
    <property type="match status" value="1"/>
</dbReference>
<keyword evidence="3" id="KW-1185">Reference proteome</keyword>
<evidence type="ECO:0000313" key="3">
    <source>
        <dbReference type="Proteomes" id="UP000677668"/>
    </source>
</evidence>
<dbReference type="InterPro" id="IPR039793">
    <property type="entry name" value="UROS/Hem4"/>
</dbReference>
<gene>
    <name evidence="2" type="ORF">J8C05_06245</name>
</gene>
<accession>A0ABX8AXE8</accession>
<dbReference type="InterPro" id="IPR036108">
    <property type="entry name" value="4pyrrol_syn_uPrphyn_synt_sf"/>
</dbReference>